<keyword evidence="1" id="KW-0472">Membrane</keyword>
<comment type="caution">
    <text evidence="2">The sequence shown here is derived from an EMBL/GenBank/DDBJ whole genome shotgun (WGS) entry which is preliminary data.</text>
</comment>
<evidence type="ECO:0000313" key="3">
    <source>
        <dbReference type="Proteomes" id="UP001304298"/>
    </source>
</evidence>
<protein>
    <submittedName>
        <fullName evidence="2">Uncharacterized protein</fullName>
    </submittedName>
</protein>
<keyword evidence="1" id="KW-0812">Transmembrane</keyword>
<feature type="transmembrane region" description="Helical" evidence="1">
    <location>
        <begin position="46"/>
        <end position="63"/>
    </location>
</feature>
<reference evidence="2 3" key="1">
    <citation type="submission" date="2023-12" db="EMBL/GenBank/DDBJ databases">
        <title>Amycolatopsis sp. V23-08.</title>
        <authorList>
            <person name="Somphong A."/>
        </authorList>
    </citation>
    <scope>NUCLEOTIDE SEQUENCE [LARGE SCALE GENOMIC DNA]</scope>
    <source>
        <strain evidence="2 3">V23-08</strain>
    </source>
</reference>
<gene>
    <name evidence="2" type="ORF">VA596_41385</name>
</gene>
<keyword evidence="1" id="KW-1133">Transmembrane helix</keyword>
<accession>A0ABU5RKI4</accession>
<dbReference type="EMBL" id="JAYFSI010000014">
    <property type="protein sequence ID" value="MEA5366040.1"/>
    <property type="molecule type" value="Genomic_DNA"/>
</dbReference>
<sequence length="112" mass="12276">MTAPSSAKTSPPTSAVVMFTLAALITLAAIPHVVLGVIDDWPPQPMTFHAAIAICCWLAGFHFKGPTRPAAVTPSESRPAWESGQQLRNLDNQLDDLVELDKLEKRLRDNDW</sequence>
<dbReference type="Proteomes" id="UP001304298">
    <property type="component" value="Unassembled WGS sequence"/>
</dbReference>
<organism evidence="2 3">
    <name type="scientific">Amycolatopsis heterodermiae</name>
    <dbReference type="NCBI Taxonomy" id="3110235"/>
    <lineage>
        <taxon>Bacteria</taxon>
        <taxon>Bacillati</taxon>
        <taxon>Actinomycetota</taxon>
        <taxon>Actinomycetes</taxon>
        <taxon>Pseudonocardiales</taxon>
        <taxon>Pseudonocardiaceae</taxon>
        <taxon>Amycolatopsis</taxon>
    </lineage>
</organism>
<proteinExistence type="predicted"/>
<name>A0ABU5RKI4_9PSEU</name>
<evidence type="ECO:0000313" key="2">
    <source>
        <dbReference type="EMBL" id="MEA5366040.1"/>
    </source>
</evidence>
<keyword evidence="3" id="KW-1185">Reference proteome</keyword>
<dbReference type="RefSeq" id="WP_323335006.1">
    <property type="nucleotide sequence ID" value="NZ_JAYFSI010000014.1"/>
</dbReference>
<evidence type="ECO:0000256" key="1">
    <source>
        <dbReference type="SAM" id="Phobius"/>
    </source>
</evidence>